<comment type="caution">
    <text evidence="3">The sequence shown here is derived from an EMBL/GenBank/DDBJ whole genome shotgun (WGS) entry which is preliminary data.</text>
</comment>
<dbReference type="AlphaFoldDB" id="A0A4Y9S9G5"/>
<evidence type="ECO:0000256" key="2">
    <source>
        <dbReference type="SAM" id="SignalP"/>
    </source>
</evidence>
<feature type="region of interest" description="Disordered" evidence="1">
    <location>
        <begin position="42"/>
        <end position="86"/>
    </location>
</feature>
<keyword evidence="2" id="KW-0732">Signal</keyword>
<proteinExistence type="predicted"/>
<evidence type="ECO:0008006" key="5">
    <source>
        <dbReference type="Google" id="ProtNLM"/>
    </source>
</evidence>
<name>A0A4Y9S9G5_9BURK</name>
<organism evidence="3 4">
    <name type="scientific">Zemynaea arenosa</name>
    <dbReference type="NCBI Taxonomy" id="2561931"/>
    <lineage>
        <taxon>Bacteria</taxon>
        <taxon>Pseudomonadati</taxon>
        <taxon>Pseudomonadota</taxon>
        <taxon>Betaproteobacteria</taxon>
        <taxon>Burkholderiales</taxon>
        <taxon>Oxalobacteraceae</taxon>
        <taxon>Telluria group</taxon>
        <taxon>Zemynaea</taxon>
    </lineage>
</organism>
<dbReference type="EMBL" id="SPVF01000191">
    <property type="protein sequence ID" value="TFW17161.1"/>
    <property type="molecule type" value="Genomic_DNA"/>
</dbReference>
<evidence type="ECO:0000256" key="1">
    <source>
        <dbReference type="SAM" id="MobiDB-lite"/>
    </source>
</evidence>
<evidence type="ECO:0000313" key="4">
    <source>
        <dbReference type="Proteomes" id="UP000298438"/>
    </source>
</evidence>
<evidence type="ECO:0000313" key="3">
    <source>
        <dbReference type="EMBL" id="TFW17161.1"/>
    </source>
</evidence>
<dbReference type="OrthoDB" id="8537668at2"/>
<feature type="compositionally biased region" description="Basic and acidic residues" evidence="1">
    <location>
        <begin position="53"/>
        <end position="68"/>
    </location>
</feature>
<accession>A0A4Y9S9G5</accession>
<sequence>MTVTVLLGAALLALAGCATTTPAWDASFGQSVQVTLAAQVRDPAAAAQPRPGDSLDGRAAKRAQERYEQSFTERPVQDSLMNGLAK</sequence>
<dbReference type="Proteomes" id="UP000298438">
    <property type="component" value="Unassembled WGS sequence"/>
</dbReference>
<feature type="chain" id="PRO_5021363371" description="Pilus assembly protein" evidence="2">
    <location>
        <begin position="26"/>
        <end position="86"/>
    </location>
</feature>
<reference evidence="3 4" key="1">
    <citation type="submission" date="2019-03" db="EMBL/GenBank/DDBJ databases">
        <title>Draft Genome Sequence of Massilia arenosa sp. nov., a Novel Massilia Species Isolated from a Sandy-loam Maize Soil.</title>
        <authorList>
            <person name="Raths R."/>
            <person name="Peta V."/>
            <person name="Bucking H."/>
        </authorList>
    </citation>
    <scope>NUCLEOTIDE SEQUENCE [LARGE SCALE GENOMIC DNA]</scope>
    <source>
        <strain evidence="3 4">MC02</strain>
    </source>
</reference>
<gene>
    <name evidence="3" type="ORF">E4L96_14980</name>
</gene>
<feature type="signal peptide" evidence="2">
    <location>
        <begin position="1"/>
        <end position="25"/>
    </location>
</feature>
<keyword evidence="4" id="KW-1185">Reference proteome</keyword>
<feature type="compositionally biased region" description="Low complexity" evidence="1">
    <location>
        <begin position="42"/>
        <end position="51"/>
    </location>
</feature>
<protein>
    <recommendedName>
        <fullName evidence="5">Pilus assembly protein</fullName>
    </recommendedName>
</protein>